<comment type="caution">
    <text evidence="2">The sequence shown here is derived from an EMBL/GenBank/DDBJ whole genome shotgun (WGS) entry which is preliminary data.</text>
</comment>
<accession>A0A9P5XR84</accession>
<organism evidence="2 3">
    <name type="scientific">Collybia nuda</name>
    <dbReference type="NCBI Taxonomy" id="64659"/>
    <lineage>
        <taxon>Eukaryota</taxon>
        <taxon>Fungi</taxon>
        <taxon>Dikarya</taxon>
        <taxon>Basidiomycota</taxon>
        <taxon>Agaricomycotina</taxon>
        <taxon>Agaricomycetes</taxon>
        <taxon>Agaricomycetidae</taxon>
        <taxon>Agaricales</taxon>
        <taxon>Tricholomatineae</taxon>
        <taxon>Clitocybaceae</taxon>
        <taxon>Collybia</taxon>
    </lineage>
</organism>
<evidence type="ECO:0000313" key="2">
    <source>
        <dbReference type="EMBL" id="KAF9455509.1"/>
    </source>
</evidence>
<sequence length="227" mass="26329">KCVVRIRKRGKLDPNSPYLDKKYDHLFVHTLMSDDEDEIDDQGNKTKRFVSRPPTYRADIVNEIFTTIDNIPDPNGVSNRYVARVRGTPKDYPPPDSRKFEHRARRWMIRPEWLNDPKNKAFDVPAQIVDSGRLWGDKKDPKEILAKAKVVEEVKKEIKIAKLEVMMQSGLMSKGMKKNGKAKGKEKEKQKEKEKEKEKATEDVGKGSSKRVVANPEDNDDQWQSFY</sequence>
<dbReference type="Proteomes" id="UP000807353">
    <property type="component" value="Unassembled WGS sequence"/>
</dbReference>
<dbReference type="OrthoDB" id="3069035at2759"/>
<evidence type="ECO:0000256" key="1">
    <source>
        <dbReference type="SAM" id="MobiDB-lite"/>
    </source>
</evidence>
<dbReference type="AlphaFoldDB" id="A0A9P5XR84"/>
<proteinExistence type="predicted"/>
<gene>
    <name evidence="2" type="ORF">BDZ94DRAFT_1365663</name>
</gene>
<feature type="region of interest" description="Disordered" evidence="1">
    <location>
        <begin position="169"/>
        <end position="227"/>
    </location>
</feature>
<reference evidence="2" key="1">
    <citation type="submission" date="2020-11" db="EMBL/GenBank/DDBJ databases">
        <authorList>
            <consortium name="DOE Joint Genome Institute"/>
            <person name="Ahrendt S."/>
            <person name="Riley R."/>
            <person name="Andreopoulos W."/>
            <person name="Labutti K."/>
            <person name="Pangilinan J."/>
            <person name="Ruiz-Duenas F.J."/>
            <person name="Barrasa J.M."/>
            <person name="Sanchez-Garcia M."/>
            <person name="Camarero S."/>
            <person name="Miyauchi S."/>
            <person name="Serrano A."/>
            <person name="Linde D."/>
            <person name="Babiker R."/>
            <person name="Drula E."/>
            <person name="Ayuso-Fernandez I."/>
            <person name="Pacheco R."/>
            <person name="Padilla G."/>
            <person name="Ferreira P."/>
            <person name="Barriuso J."/>
            <person name="Kellner H."/>
            <person name="Castanera R."/>
            <person name="Alfaro M."/>
            <person name="Ramirez L."/>
            <person name="Pisabarro A.G."/>
            <person name="Kuo A."/>
            <person name="Tritt A."/>
            <person name="Lipzen A."/>
            <person name="He G."/>
            <person name="Yan M."/>
            <person name="Ng V."/>
            <person name="Cullen D."/>
            <person name="Martin F."/>
            <person name="Rosso M.-N."/>
            <person name="Henrissat B."/>
            <person name="Hibbett D."/>
            <person name="Martinez A.T."/>
            <person name="Grigoriev I.V."/>
        </authorList>
    </citation>
    <scope>NUCLEOTIDE SEQUENCE</scope>
    <source>
        <strain evidence="2">CBS 247.69</strain>
    </source>
</reference>
<evidence type="ECO:0000313" key="3">
    <source>
        <dbReference type="Proteomes" id="UP000807353"/>
    </source>
</evidence>
<keyword evidence="3" id="KW-1185">Reference proteome</keyword>
<name>A0A9P5XR84_9AGAR</name>
<protein>
    <submittedName>
        <fullName evidence="2">Uncharacterized protein</fullName>
    </submittedName>
</protein>
<feature type="compositionally biased region" description="Basic and acidic residues" evidence="1">
    <location>
        <begin position="183"/>
        <end position="205"/>
    </location>
</feature>
<feature type="non-terminal residue" evidence="2">
    <location>
        <position position="1"/>
    </location>
</feature>
<dbReference type="EMBL" id="MU150636">
    <property type="protein sequence ID" value="KAF9455509.1"/>
    <property type="molecule type" value="Genomic_DNA"/>
</dbReference>